<evidence type="ECO:0000313" key="2">
    <source>
        <dbReference type="Proteomes" id="UP001652626"/>
    </source>
</evidence>
<evidence type="ECO:0000313" key="3">
    <source>
        <dbReference type="RefSeq" id="XP_064076126.1"/>
    </source>
</evidence>
<proteinExistence type="predicted"/>
<organism evidence="2 3">
    <name type="scientific">Vanessa tameamea</name>
    <name type="common">Kamehameha butterfly</name>
    <dbReference type="NCBI Taxonomy" id="334116"/>
    <lineage>
        <taxon>Eukaryota</taxon>
        <taxon>Metazoa</taxon>
        <taxon>Ecdysozoa</taxon>
        <taxon>Arthropoda</taxon>
        <taxon>Hexapoda</taxon>
        <taxon>Insecta</taxon>
        <taxon>Pterygota</taxon>
        <taxon>Neoptera</taxon>
        <taxon>Endopterygota</taxon>
        <taxon>Lepidoptera</taxon>
        <taxon>Glossata</taxon>
        <taxon>Ditrysia</taxon>
        <taxon>Papilionoidea</taxon>
        <taxon>Nymphalidae</taxon>
        <taxon>Nymphalinae</taxon>
        <taxon>Vanessa</taxon>
    </lineage>
</organism>
<keyword evidence="2" id="KW-1185">Reference proteome</keyword>
<name>A0ABM4AXV0_VANTA</name>
<dbReference type="SUPFAM" id="SSF57184">
    <property type="entry name" value="Growth factor receptor domain"/>
    <property type="match status" value="1"/>
</dbReference>
<dbReference type="PANTHER" id="PTHR39069">
    <property type="entry name" value="ECDYSONE-INDUCIBLE GENE E1, ISOFORM A"/>
    <property type="match status" value="1"/>
</dbReference>
<protein>
    <submittedName>
        <fullName evidence="3">Prion-like-(Q/N-rich) domain-bearing protein 25</fullName>
    </submittedName>
</protein>
<dbReference type="PANTHER" id="PTHR39069:SF8">
    <property type="entry name" value="FI17111P1"/>
    <property type="match status" value="1"/>
</dbReference>
<reference evidence="3" key="1">
    <citation type="submission" date="2025-08" db="UniProtKB">
        <authorList>
            <consortium name="RefSeq"/>
        </authorList>
    </citation>
    <scope>IDENTIFICATION</scope>
    <source>
        <tissue evidence="3">Whole body</tissue>
    </source>
</reference>
<evidence type="ECO:0000259" key="1">
    <source>
        <dbReference type="Pfam" id="PF01683"/>
    </source>
</evidence>
<dbReference type="Pfam" id="PF01683">
    <property type="entry name" value="EB"/>
    <property type="match status" value="2"/>
</dbReference>
<dbReference type="Proteomes" id="UP001652626">
    <property type="component" value="Chromosome 31"/>
</dbReference>
<dbReference type="RefSeq" id="XP_064076126.1">
    <property type="nucleotide sequence ID" value="XM_064220056.1"/>
</dbReference>
<keyword evidence="3" id="KW-0034">Amyloid</keyword>
<feature type="domain" description="EB" evidence="1">
    <location>
        <begin position="100"/>
        <end position="157"/>
    </location>
</feature>
<dbReference type="InterPro" id="IPR006149">
    <property type="entry name" value="EB_dom"/>
</dbReference>
<sequence>MSMGGGNHFPSALLCSGAHVDSLWTCSLDQDCTSLSGSICNSGACECRPGQQAVRGGRECVDISPYIESPCVEDHQCARLFSGYHCLSSGGNNTAGICFCQEGYHYFHGRCWKSLEFGDSCTRSEECLGIIRDPFSLTCNGVCQCAEGYIERQRGECRRVTLATQMNTDTEFADKIHTSIKMAANNNKMAAQRTICDSSVPCPSPFECSAFGVCVCPSGYYESTNGQICYADLGSPSTAEQCVGLLAEVIDGVCSCRPNFFYDHNMRDCIRVTRRIQDSCVSDVHCHTFGTPARCGPPKDPWGIRNCECIPETSVWDENRQICRLFAGIGEACEVDSDCLAGTLEIRCVLNDEGAGFCACPEDLNEVDGLCLSSGLELGDPCQSTLECTATNNTICNGVCSCAEGYQAVDDFCAPIIGGSCTLDSDCLIENTICVNTTTGNICQCIETFVEYNDICWPGIPGFNSSCSVTAQCAAVLGVGSICADNKCTCIENYHHRDGGCWPITGLFERCERSSQCYLEGSNDKIVCRNSFCECDFKYPYSPELGTCLPSKASAVSACAVLILTAISMIIR</sequence>
<keyword evidence="3" id="KW-0640">Prion</keyword>
<feature type="domain" description="EB" evidence="1">
    <location>
        <begin position="360"/>
        <end position="413"/>
    </location>
</feature>
<gene>
    <name evidence="3" type="primary">LOC113391349</name>
</gene>
<dbReference type="GeneID" id="113391349"/>
<dbReference type="InterPro" id="IPR009030">
    <property type="entry name" value="Growth_fac_rcpt_cys_sf"/>
</dbReference>
<accession>A0ABM4AXV0</accession>